<feature type="repeat" description="ANK" evidence="3">
    <location>
        <begin position="38"/>
        <end position="71"/>
    </location>
</feature>
<accession>A0ABN7SSK0</accession>
<dbReference type="Pfam" id="PF00023">
    <property type="entry name" value="Ank"/>
    <property type="match status" value="2"/>
</dbReference>
<dbReference type="PRINTS" id="PR01415">
    <property type="entry name" value="ANKYRIN"/>
</dbReference>
<dbReference type="Proteomes" id="UP001158576">
    <property type="component" value="Chromosome 1"/>
</dbReference>
<proteinExistence type="predicted"/>
<evidence type="ECO:0000256" key="3">
    <source>
        <dbReference type="PROSITE-ProRule" id="PRU00023"/>
    </source>
</evidence>
<evidence type="ECO:0000256" key="1">
    <source>
        <dbReference type="ARBA" id="ARBA00022737"/>
    </source>
</evidence>
<gene>
    <name evidence="4" type="ORF">OKIOD_LOCUS9372</name>
</gene>
<dbReference type="EMBL" id="OU015566">
    <property type="protein sequence ID" value="CAG5103084.1"/>
    <property type="molecule type" value="Genomic_DNA"/>
</dbReference>
<dbReference type="Pfam" id="PF12796">
    <property type="entry name" value="Ank_2"/>
    <property type="match status" value="1"/>
</dbReference>
<feature type="repeat" description="ANK" evidence="3">
    <location>
        <begin position="114"/>
        <end position="146"/>
    </location>
</feature>
<sequence length="238" mass="26336">MSQVSNLELCNLAYGGHEPLLNTRLEEEPNLVDKQDNGGRTALHWASCTNNVDIAKLLIAKFNAKVNVKDDMGWGRFFQPFFLTPLHCAVSAGSDEITEILLAAGSGVNARTVNCQVPLHYVASKNHTHILPMLLSRGAEPDAQDKYGHSPLHRAASKGYDKVIEMMIQYNPMIDVRDNLGNTPLHMACEEDRLSTAFFLLEIGADPTITNTEEKTAFQLCSDSLRAKLVKKKSRRSA</sequence>
<feature type="repeat" description="ANK" evidence="3">
    <location>
        <begin position="84"/>
        <end position="113"/>
    </location>
</feature>
<dbReference type="PANTHER" id="PTHR24198:SF165">
    <property type="entry name" value="ANKYRIN REPEAT-CONTAINING PROTEIN-RELATED"/>
    <property type="match status" value="1"/>
</dbReference>
<keyword evidence="2 3" id="KW-0040">ANK repeat</keyword>
<evidence type="ECO:0000256" key="2">
    <source>
        <dbReference type="ARBA" id="ARBA00023043"/>
    </source>
</evidence>
<dbReference type="InterPro" id="IPR002110">
    <property type="entry name" value="Ankyrin_rpt"/>
</dbReference>
<reference evidence="4 5" key="1">
    <citation type="submission" date="2021-04" db="EMBL/GenBank/DDBJ databases">
        <authorList>
            <person name="Bliznina A."/>
        </authorList>
    </citation>
    <scope>NUCLEOTIDE SEQUENCE [LARGE SCALE GENOMIC DNA]</scope>
</reference>
<evidence type="ECO:0000313" key="4">
    <source>
        <dbReference type="EMBL" id="CAG5103084.1"/>
    </source>
</evidence>
<keyword evidence="5" id="KW-1185">Reference proteome</keyword>
<organism evidence="4 5">
    <name type="scientific">Oikopleura dioica</name>
    <name type="common">Tunicate</name>
    <dbReference type="NCBI Taxonomy" id="34765"/>
    <lineage>
        <taxon>Eukaryota</taxon>
        <taxon>Metazoa</taxon>
        <taxon>Chordata</taxon>
        <taxon>Tunicata</taxon>
        <taxon>Appendicularia</taxon>
        <taxon>Copelata</taxon>
        <taxon>Oikopleuridae</taxon>
        <taxon>Oikopleura</taxon>
    </lineage>
</organism>
<dbReference type="InterPro" id="IPR036770">
    <property type="entry name" value="Ankyrin_rpt-contain_sf"/>
</dbReference>
<dbReference type="Gene3D" id="1.25.40.20">
    <property type="entry name" value="Ankyrin repeat-containing domain"/>
    <property type="match status" value="1"/>
</dbReference>
<keyword evidence="1" id="KW-0677">Repeat</keyword>
<dbReference type="PROSITE" id="PS50088">
    <property type="entry name" value="ANK_REPEAT"/>
    <property type="match status" value="5"/>
</dbReference>
<feature type="repeat" description="ANK" evidence="3">
    <location>
        <begin position="147"/>
        <end position="179"/>
    </location>
</feature>
<dbReference type="SUPFAM" id="SSF48403">
    <property type="entry name" value="Ankyrin repeat"/>
    <property type="match status" value="1"/>
</dbReference>
<dbReference type="PANTHER" id="PTHR24198">
    <property type="entry name" value="ANKYRIN REPEAT AND PROTEIN KINASE DOMAIN-CONTAINING PROTEIN"/>
    <property type="match status" value="1"/>
</dbReference>
<protein>
    <submittedName>
        <fullName evidence="4">Oidioi.mRNA.OKI2018_I69.chr1.g607.t1.cds</fullName>
    </submittedName>
</protein>
<evidence type="ECO:0000313" key="5">
    <source>
        <dbReference type="Proteomes" id="UP001158576"/>
    </source>
</evidence>
<dbReference type="PROSITE" id="PS50297">
    <property type="entry name" value="ANK_REP_REGION"/>
    <property type="match status" value="5"/>
</dbReference>
<dbReference type="SMART" id="SM00248">
    <property type="entry name" value="ANK"/>
    <property type="match status" value="5"/>
</dbReference>
<feature type="repeat" description="ANK" evidence="3">
    <location>
        <begin position="180"/>
        <end position="212"/>
    </location>
</feature>
<name>A0ABN7SSK0_OIKDI</name>